<dbReference type="GO" id="GO:0030170">
    <property type="term" value="F:pyridoxal phosphate binding"/>
    <property type="evidence" value="ECO:0007669"/>
    <property type="project" value="InterPro"/>
</dbReference>
<name>A0AAV5QXI9_PICKL</name>
<gene>
    <name evidence="7" type="ORF">DAPK24_000880</name>
</gene>
<dbReference type="SUPFAM" id="SSF53383">
    <property type="entry name" value="PLP-dependent transferases"/>
    <property type="match status" value="1"/>
</dbReference>
<dbReference type="GO" id="GO:0019878">
    <property type="term" value="P:lysine biosynthetic process via aminoadipic acid"/>
    <property type="evidence" value="ECO:0007669"/>
    <property type="project" value="TreeGrafter"/>
</dbReference>
<dbReference type="CDD" id="cd00609">
    <property type="entry name" value="AAT_like"/>
    <property type="match status" value="1"/>
</dbReference>
<dbReference type="EMBL" id="BTGB01000001">
    <property type="protein sequence ID" value="GMM43513.1"/>
    <property type="molecule type" value="Genomic_DNA"/>
</dbReference>
<evidence type="ECO:0000313" key="7">
    <source>
        <dbReference type="EMBL" id="GMM43513.1"/>
    </source>
</evidence>
<reference evidence="7 8" key="1">
    <citation type="journal article" date="2023" name="Elife">
        <title>Identification of key yeast species and microbe-microbe interactions impacting larval growth of Drosophila in the wild.</title>
        <authorList>
            <person name="Mure A."/>
            <person name="Sugiura Y."/>
            <person name="Maeda R."/>
            <person name="Honda K."/>
            <person name="Sakurai N."/>
            <person name="Takahashi Y."/>
            <person name="Watada M."/>
            <person name="Katoh T."/>
            <person name="Gotoh A."/>
            <person name="Gotoh Y."/>
            <person name="Taniguchi I."/>
            <person name="Nakamura K."/>
            <person name="Hayashi T."/>
            <person name="Katayama T."/>
            <person name="Uemura T."/>
            <person name="Hattori Y."/>
        </authorList>
    </citation>
    <scope>NUCLEOTIDE SEQUENCE [LARGE SCALE GENOMIC DNA]</scope>
    <source>
        <strain evidence="7 8">PK-24</strain>
    </source>
</reference>
<dbReference type="InterPro" id="IPR015424">
    <property type="entry name" value="PyrdxlP-dep_Trfase"/>
</dbReference>
<comment type="similarity">
    <text evidence="2">Belongs to the class-I pyridoxal-phosphate-dependent aminotransferase family.</text>
</comment>
<dbReference type="InterPro" id="IPR015421">
    <property type="entry name" value="PyrdxlP-dep_Trfase_major"/>
</dbReference>
<dbReference type="GO" id="GO:0006571">
    <property type="term" value="P:tyrosine biosynthetic process"/>
    <property type="evidence" value="ECO:0007669"/>
    <property type="project" value="TreeGrafter"/>
</dbReference>
<proteinExistence type="inferred from homology"/>
<evidence type="ECO:0000256" key="4">
    <source>
        <dbReference type="ARBA" id="ARBA00022679"/>
    </source>
</evidence>
<accession>A0AAV5QXI9</accession>
<dbReference type="GO" id="GO:0047536">
    <property type="term" value="F:2-aminoadipate transaminase activity"/>
    <property type="evidence" value="ECO:0007669"/>
    <property type="project" value="TreeGrafter"/>
</dbReference>
<evidence type="ECO:0000256" key="3">
    <source>
        <dbReference type="ARBA" id="ARBA00022576"/>
    </source>
</evidence>
<dbReference type="InterPro" id="IPR004839">
    <property type="entry name" value="Aminotransferase_I/II_large"/>
</dbReference>
<dbReference type="PANTHER" id="PTHR42790:SF21">
    <property type="entry name" value="AROMATIC_AMINOADIPATE AMINOTRANSFERASE 1"/>
    <property type="match status" value="1"/>
</dbReference>
<protein>
    <recommendedName>
        <fullName evidence="6">Aminotransferase class I/classII large domain-containing protein</fullName>
    </recommendedName>
</protein>
<dbReference type="InterPro" id="IPR050859">
    <property type="entry name" value="Class-I_PLP-dep_aminotransf"/>
</dbReference>
<organism evidence="7 8">
    <name type="scientific">Pichia kluyveri</name>
    <name type="common">Yeast</name>
    <dbReference type="NCBI Taxonomy" id="36015"/>
    <lineage>
        <taxon>Eukaryota</taxon>
        <taxon>Fungi</taxon>
        <taxon>Dikarya</taxon>
        <taxon>Ascomycota</taxon>
        <taxon>Saccharomycotina</taxon>
        <taxon>Pichiomycetes</taxon>
        <taxon>Pichiales</taxon>
        <taxon>Pichiaceae</taxon>
        <taxon>Pichia</taxon>
    </lineage>
</organism>
<dbReference type="PANTHER" id="PTHR42790">
    <property type="entry name" value="AMINOTRANSFERASE"/>
    <property type="match status" value="1"/>
</dbReference>
<comment type="caution">
    <text evidence="7">The sequence shown here is derived from an EMBL/GenBank/DDBJ whole genome shotgun (WGS) entry which is preliminary data.</text>
</comment>
<keyword evidence="8" id="KW-1185">Reference proteome</keyword>
<keyword evidence="5" id="KW-0663">Pyridoxal phosphate</keyword>
<evidence type="ECO:0000313" key="8">
    <source>
        <dbReference type="Proteomes" id="UP001378960"/>
    </source>
</evidence>
<evidence type="ECO:0000256" key="5">
    <source>
        <dbReference type="ARBA" id="ARBA00022898"/>
    </source>
</evidence>
<evidence type="ECO:0000256" key="1">
    <source>
        <dbReference type="ARBA" id="ARBA00001933"/>
    </source>
</evidence>
<keyword evidence="3" id="KW-0032">Aminotransferase</keyword>
<keyword evidence="4" id="KW-0808">Transferase</keyword>
<dbReference type="Proteomes" id="UP001378960">
    <property type="component" value="Unassembled WGS sequence"/>
</dbReference>
<feature type="domain" description="Aminotransferase class I/classII large" evidence="6">
    <location>
        <begin position="79"/>
        <end position="379"/>
    </location>
</feature>
<comment type="cofactor">
    <cofactor evidence="1">
        <name>pyridoxal 5'-phosphate</name>
        <dbReference type="ChEBI" id="CHEBI:597326"/>
    </cofactor>
</comment>
<evidence type="ECO:0000256" key="2">
    <source>
        <dbReference type="ARBA" id="ARBA00007441"/>
    </source>
</evidence>
<dbReference type="AlphaFoldDB" id="A0AAV5QXI9"/>
<dbReference type="Gene3D" id="3.40.640.10">
    <property type="entry name" value="Type I PLP-dependent aspartate aminotransferase-like (Major domain)"/>
    <property type="match status" value="1"/>
</dbReference>
<dbReference type="GO" id="GO:0008793">
    <property type="term" value="F:aromatic-amino-acid transaminase activity"/>
    <property type="evidence" value="ECO:0007669"/>
    <property type="project" value="TreeGrafter"/>
</dbReference>
<sequence>MTKDFSTFFSNEANLRKASVMAHPAPGTISLSTGLPNPECFPLKGITLNVESPESSFQKSNEIKRNIIDNPDEIISSCQYMDSNGLKYFNEWVKNYIIDNFKPCYQNWDFIIQSGATQSLDALFRMLINPIEDTILCESLTYSCFLETCIPFKINLFSIKMDENGILPDDLNQLLTNWYNNENTKKFKFPKLLYTMPTGHNPTGITLSSERREKLLEICNTHNILIIEDDPYYHLQIDDDNSKHIPSLLKFDTEGRVIRIDSFSKMLMPGLRVSIVTCNKLFRDKLANHNELSIHSASASSQLILQMIFKDWGHDGYLKWLDHLQSIYRRRRNIMLEAFDKYLPHKLVTYNRPIHGMFIWINIKLNEFPKLPNSNYSDSEWATFIEDQIHKIASEKYKVILSKGHWFMHDKSLIQAGFRATYSYSEEDNMIKGAESFGNAINDVYSSLYSN</sequence>
<dbReference type="Pfam" id="PF00155">
    <property type="entry name" value="Aminotran_1_2"/>
    <property type="match status" value="1"/>
</dbReference>
<dbReference type="GO" id="GO:0009074">
    <property type="term" value="P:aromatic amino acid family catabolic process"/>
    <property type="evidence" value="ECO:0007669"/>
    <property type="project" value="TreeGrafter"/>
</dbReference>
<evidence type="ECO:0000259" key="6">
    <source>
        <dbReference type="Pfam" id="PF00155"/>
    </source>
</evidence>